<keyword evidence="3" id="KW-0049">Antioxidant</keyword>
<dbReference type="PANTHER" id="PTHR10430">
    <property type="entry name" value="PEROXIREDOXIN"/>
    <property type="match status" value="1"/>
</dbReference>
<evidence type="ECO:0000256" key="3">
    <source>
        <dbReference type="RuleBase" id="RU366011"/>
    </source>
</evidence>
<evidence type="ECO:0000256" key="2">
    <source>
        <dbReference type="ARBA" id="ARBA00023002"/>
    </source>
</evidence>
<dbReference type="PROSITE" id="PS51352">
    <property type="entry name" value="THIOREDOXIN_2"/>
    <property type="match status" value="1"/>
</dbReference>
<dbReference type="InterPro" id="IPR036249">
    <property type="entry name" value="Thioredoxin-like_sf"/>
</dbReference>
<sequence length="161" mass="16857">MMISVGEKLPDTTFKTMTADGAKDMTVSDVFGGKKVVLFGVPGAFTPTCSNNHLPGYLENYDAIIGKGVDTIAVVSVNDHHVMGAWARFTGGEGRLLFLADGNGTFARATGLEMDASGGGLGLRCKRFSMIVEDGKVAALNIEDMPGKAVESGAAKILEQL</sequence>
<keyword evidence="3" id="KW-0676">Redox-active center</keyword>
<protein>
    <recommendedName>
        <fullName evidence="3">Glutathione-dependent peroxiredoxin</fullName>
        <ecNumber evidence="3">1.11.1.27</ecNumber>
    </recommendedName>
</protein>
<evidence type="ECO:0000313" key="5">
    <source>
        <dbReference type="EMBL" id="MEX0409033.1"/>
    </source>
</evidence>
<dbReference type="PANTHER" id="PTHR10430:SF16">
    <property type="entry name" value="PEROXIREDOXIN-5, MITOCHONDRIAL"/>
    <property type="match status" value="1"/>
</dbReference>
<keyword evidence="6" id="KW-1185">Reference proteome</keyword>
<reference evidence="5 6" key="1">
    <citation type="submission" date="2024-05" db="EMBL/GenBank/DDBJ databases">
        <authorList>
            <person name="Jiang F."/>
        </authorList>
    </citation>
    <scope>NUCLEOTIDE SEQUENCE [LARGE SCALE GENOMIC DNA]</scope>
    <source>
        <strain evidence="5 6">LZ166</strain>
    </source>
</reference>
<dbReference type="InterPro" id="IPR037944">
    <property type="entry name" value="PRX5-like"/>
</dbReference>
<proteinExistence type="inferred from homology"/>
<dbReference type="InterPro" id="IPR013766">
    <property type="entry name" value="Thioredoxin_domain"/>
</dbReference>
<comment type="catalytic activity">
    <reaction evidence="3">
        <text>a hydroperoxide + 2 glutathione = an alcohol + glutathione disulfide + H2O</text>
        <dbReference type="Rhea" id="RHEA:62632"/>
        <dbReference type="ChEBI" id="CHEBI:15377"/>
        <dbReference type="ChEBI" id="CHEBI:30879"/>
        <dbReference type="ChEBI" id="CHEBI:35924"/>
        <dbReference type="ChEBI" id="CHEBI:57925"/>
        <dbReference type="ChEBI" id="CHEBI:58297"/>
        <dbReference type="EC" id="1.11.1.27"/>
    </reaction>
</comment>
<dbReference type="RefSeq" id="WP_367956973.1">
    <property type="nucleotide sequence ID" value="NZ_JBDPGJ010000007.1"/>
</dbReference>
<evidence type="ECO:0000259" key="4">
    <source>
        <dbReference type="PROSITE" id="PS51352"/>
    </source>
</evidence>
<evidence type="ECO:0000313" key="6">
    <source>
        <dbReference type="Proteomes" id="UP001556692"/>
    </source>
</evidence>
<comment type="similarity">
    <text evidence="3">Belongs to the peroxiredoxin family. Prx5 subfamily.</text>
</comment>
<gene>
    <name evidence="5" type="ORF">ABGN05_25660</name>
</gene>
<evidence type="ECO:0000256" key="1">
    <source>
        <dbReference type="ARBA" id="ARBA00022559"/>
    </source>
</evidence>
<dbReference type="CDD" id="cd03013">
    <property type="entry name" value="PRX5_like"/>
    <property type="match status" value="1"/>
</dbReference>
<accession>A0ABV3SQF9</accession>
<dbReference type="EC" id="1.11.1.27" evidence="3"/>
<keyword evidence="2 3" id="KW-0560">Oxidoreductase</keyword>
<feature type="domain" description="Thioredoxin" evidence="4">
    <location>
        <begin position="3"/>
        <end position="161"/>
    </location>
</feature>
<dbReference type="Pfam" id="PF08534">
    <property type="entry name" value="Redoxin"/>
    <property type="match status" value="1"/>
</dbReference>
<organism evidence="5 6">
    <name type="scientific">Aquibium pacificus</name>
    <dbReference type="NCBI Taxonomy" id="3153579"/>
    <lineage>
        <taxon>Bacteria</taxon>
        <taxon>Pseudomonadati</taxon>
        <taxon>Pseudomonadota</taxon>
        <taxon>Alphaproteobacteria</taxon>
        <taxon>Hyphomicrobiales</taxon>
        <taxon>Phyllobacteriaceae</taxon>
        <taxon>Aquibium</taxon>
    </lineage>
</organism>
<name>A0ABV3SQF9_9HYPH</name>
<dbReference type="SUPFAM" id="SSF52833">
    <property type="entry name" value="Thioredoxin-like"/>
    <property type="match status" value="1"/>
</dbReference>
<keyword evidence="1 3" id="KW-0575">Peroxidase</keyword>
<comment type="function">
    <text evidence="3">Thiol-specific peroxidase that catalyzes the reduction of hydrogen peroxide and organic hydroperoxides to water and alcohols, respectively. Plays a role in cell protection against oxidative stress by detoxifying peroxides.</text>
</comment>
<dbReference type="EMBL" id="JBDPGJ010000007">
    <property type="protein sequence ID" value="MEX0409033.1"/>
    <property type="molecule type" value="Genomic_DNA"/>
</dbReference>
<dbReference type="Gene3D" id="3.40.30.10">
    <property type="entry name" value="Glutaredoxin"/>
    <property type="match status" value="1"/>
</dbReference>
<dbReference type="Proteomes" id="UP001556692">
    <property type="component" value="Unassembled WGS sequence"/>
</dbReference>
<dbReference type="InterPro" id="IPR013740">
    <property type="entry name" value="Redoxin"/>
</dbReference>
<comment type="caution">
    <text evidence="5">The sequence shown here is derived from an EMBL/GenBank/DDBJ whole genome shotgun (WGS) entry which is preliminary data.</text>
</comment>